<keyword evidence="1" id="KW-0812">Transmembrane</keyword>
<feature type="transmembrane region" description="Helical" evidence="1">
    <location>
        <begin position="21"/>
        <end position="41"/>
    </location>
</feature>
<keyword evidence="3" id="KW-1185">Reference proteome</keyword>
<accession>A0A1G7NML8</accession>
<dbReference type="RefSeq" id="WP_093740499.1">
    <property type="nucleotide sequence ID" value="NZ_FNBP01000003.1"/>
</dbReference>
<sequence>MRPILSALKGFLRREDGTIALETMIMMPLIFWAYLSMYSIFDTYRMYNLNQTATYTIGDAISRETQAIDPDYLRGMQELFEYMTRGTGETAIRVTSIWFDADENRYYTDWSQVRGWISPLNSGDVRNWHHKLPVMPNNERVTLVETWLDFEPKFKTGLEQREIHNFAFTRPRYAPRTSWSDS</sequence>
<reference evidence="3" key="1">
    <citation type="submission" date="2016-10" db="EMBL/GenBank/DDBJ databases">
        <authorList>
            <person name="Varghese N."/>
            <person name="Submissions S."/>
        </authorList>
    </citation>
    <scope>NUCLEOTIDE SEQUENCE [LARGE SCALE GENOMIC DNA]</scope>
    <source>
        <strain evidence="3">DSM 16477</strain>
    </source>
</reference>
<dbReference type="EMBL" id="FNBP01000003">
    <property type="protein sequence ID" value="SDF75253.1"/>
    <property type="molecule type" value="Genomic_DNA"/>
</dbReference>
<evidence type="ECO:0000313" key="2">
    <source>
        <dbReference type="EMBL" id="SDF75253.1"/>
    </source>
</evidence>
<dbReference type="Proteomes" id="UP000199399">
    <property type="component" value="Unassembled WGS sequence"/>
</dbReference>
<keyword evidence="1" id="KW-0472">Membrane</keyword>
<evidence type="ECO:0008006" key="4">
    <source>
        <dbReference type="Google" id="ProtNLM"/>
    </source>
</evidence>
<evidence type="ECO:0000313" key="3">
    <source>
        <dbReference type="Proteomes" id="UP000199399"/>
    </source>
</evidence>
<organism evidence="2 3">
    <name type="scientific">Sulfitobacter delicatus</name>
    <dbReference type="NCBI Taxonomy" id="218672"/>
    <lineage>
        <taxon>Bacteria</taxon>
        <taxon>Pseudomonadati</taxon>
        <taxon>Pseudomonadota</taxon>
        <taxon>Alphaproteobacteria</taxon>
        <taxon>Rhodobacterales</taxon>
        <taxon>Roseobacteraceae</taxon>
        <taxon>Sulfitobacter</taxon>
    </lineage>
</organism>
<name>A0A1G7NML8_9RHOB</name>
<keyword evidence="1" id="KW-1133">Transmembrane helix</keyword>
<protein>
    <recommendedName>
        <fullName evidence="4">Flp pilus assembly protein TadG</fullName>
    </recommendedName>
</protein>
<evidence type="ECO:0000256" key="1">
    <source>
        <dbReference type="SAM" id="Phobius"/>
    </source>
</evidence>
<proteinExistence type="predicted"/>
<gene>
    <name evidence="2" type="ORF">SAMN04489759_10364</name>
</gene>
<dbReference type="STRING" id="218672.SAMN04489759_10364"/>
<dbReference type="AlphaFoldDB" id="A0A1G7NML8"/>
<dbReference type="OrthoDB" id="7876207at2"/>